<dbReference type="CDD" id="cd03784">
    <property type="entry name" value="GT1_Gtf-like"/>
    <property type="match status" value="1"/>
</dbReference>
<dbReference type="Gene3D" id="2.30.29.30">
    <property type="entry name" value="Pleckstrin-homology domain (PH domain)/Phosphotyrosine-binding domain (PTB)"/>
    <property type="match status" value="4"/>
</dbReference>
<dbReference type="PROSITE" id="PS50178">
    <property type="entry name" value="ZF_FYVE"/>
    <property type="match status" value="1"/>
</dbReference>
<dbReference type="Proteomes" id="UP000007797">
    <property type="component" value="Unassembled WGS sequence"/>
</dbReference>
<sequence>MNSTTTTTTTTTSSTHNHDNNNNTTLLGDYTTHKIPYDLIFIFLIGSLSILTYFIYWLVTYLLNTHLCGNTTTMYKKIPQISIDSLSSLSKSVLHSSSQSINDTDDDLSDYVSINESVLHHHQQLQQQREGHSHSHSHGHSLSSSSSSSTTTTHFNIPKCVFFEHPSGSGVVADDDLENDQPIIIDNQPVTIEELKQRVIKELADNDLWKSPVDTRILALVDCSLLHNHLTNANLIITSTSLCFLPTEQVHKGHAVESYLHMKAKSDFFWKKYWFHLSGGSLSWYRSSEHKEIYYPNGSIQLKKITSIQKLPSESATRPFCLQIATNAQIYLIQADSETQLDQWFSEIVHIQRNLTISLSLSDIVTMQMESDAALFFDSIYITLKRGDNFIITPSSRPNEIYNLLLSAWGKSKKLESIDQNTNINNNQTSNNNNNNNNRQTIEFQKVFKLNQFVNIILEKPCILFNDIETSYEGVVYAAEDGLYFNSDHNQNGSVALIIPVNDIISIQIDPESDIPEAIKVVTKEYEAYYFDLFDDHESFYESIVSIFTQFNPAIKYGKQGEDFFIKQQQVMKSEEEEEKEKENDSRWFHLPVIPISIPKSIPTRLFRSKSSPASVSPPLNTTPPNGSPLNSQSPSIHSTNSSPALSQQLSSLNLHDTSRTIFIQKGSPQNIQSELHQLFPTLPLNEAVQMYQSCTLHYDHMTNVSIEGHIYVTKSYVAFAPINSQSSSSLTSSTSFKSITPSSSPLSSSSFHLYNHNQNNNNNNNNSNSNKDNSSHNKKRLMKALIPFEDVVSIKKDRTIFLKHCIKIITNDHKWIFGSLNNFYSLYKILLVNWTPINEGLFTPLQSNQIREKFGLPSDEPLITWYNCTNFRGAQLKYGVLYITKHYLCFRSKLGFKKRTIVVPFSSIVSIKKYSGTILPNGIKITTTQQDIDFASFLHRGRVYRQLIECWNDNRGTLQKSTNNTSISNNSSGNNNGQKIGGGGIPKLNIDRIQVTSASTSPLVISPTVQSPRTNLNITILTIGSRGDIQPFIALALTLKNAGHNVVFASHELYRSIIIDTYGLTFKPLSGDPKELMDLCVRNGIFTPKFIKEALSRFRQFIDDLLNSCWEAAQGADALIATPGCFAGPHIAEALQIPFFHAFTMPFTRTRMYPNPFAPFAASQLGGVFNLATHMMMEKILWQPISGQINSWRVERLKLPAWNSSVSINETYRLPYLYCFSKYLVPKPSDWGSEICITGYWFMNETNMPEDKDHPPSQELIDFIERGDAPVYIGFGSIVIEDPNELSRLLQEAVKLSGRRAIISQGWGGLNIDQQVGSTAADAEFVQKNIFLLKQPVAHTWLFEKMSLVIHHGGAGTTAAGIYAGKPCIIVPFFGDQFFWGERVQDMGIGQSLSSKTLSAKSLASSINELIDSKSAHIRVKEMANHIRNEKGLKQSLQDFYRYLNVAYVPPSKTPMGSKTSCRQCKQGFGLLNQMVNPLVQTKFHCHCCGQVFCDKCTLNKIPLPKFRINIPVRVCDTCYSNQFTSNSNNI</sequence>
<feature type="compositionally biased region" description="Low complexity" evidence="9">
    <location>
        <begin position="751"/>
        <end position="773"/>
    </location>
</feature>
<dbReference type="InterPro" id="IPR048066">
    <property type="entry name" value="ATG26_PH_GRAM1"/>
</dbReference>
<evidence type="ECO:0000256" key="7">
    <source>
        <dbReference type="ARBA" id="ARBA00022833"/>
    </source>
</evidence>
<dbReference type="SMART" id="SM00064">
    <property type="entry name" value="FYVE"/>
    <property type="match status" value="1"/>
</dbReference>
<dbReference type="InterPro" id="IPR013083">
    <property type="entry name" value="Znf_RING/FYVE/PHD"/>
</dbReference>
<feature type="transmembrane region" description="Helical" evidence="10">
    <location>
        <begin position="39"/>
        <end position="59"/>
    </location>
</feature>
<feature type="compositionally biased region" description="Low complexity" evidence="9">
    <location>
        <begin position="140"/>
        <end position="150"/>
    </location>
</feature>
<dbReference type="Gene3D" id="3.30.40.10">
    <property type="entry name" value="Zinc/RING finger domain, C3HC4 (zinc finger)"/>
    <property type="match status" value="1"/>
</dbReference>
<dbReference type="FunFam" id="3.40.50.2000:FF:000029">
    <property type="entry name" value="Sterol 3-beta-glucosyltransferase"/>
    <property type="match status" value="1"/>
</dbReference>
<dbReference type="KEGG" id="dfa:DFA_10047"/>
<name>F4Q948_CACFS</name>
<feature type="region of interest" description="Disordered" evidence="9">
    <location>
        <begin position="962"/>
        <end position="982"/>
    </location>
</feature>
<feature type="compositionally biased region" description="Polar residues" evidence="9">
    <location>
        <begin position="609"/>
        <end position="640"/>
    </location>
</feature>
<gene>
    <name evidence="13" type="primary">ugt52</name>
    <name evidence="13" type="ORF">DFA_10047</name>
</gene>
<dbReference type="InterPro" id="IPR010610">
    <property type="entry name" value="EryCIII-like_C"/>
</dbReference>
<dbReference type="Pfam" id="PF02893">
    <property type="entry name" value="GRAM"/>
    <property type="match status" value="2"/>
</dbReference>
<dbReference type="EC" id="2.4.1.173" evidence="2"/>
<evidence type="ECO:0000313" key="14">
    <source>
        <dbReference type="Proteomes" id="UP000007797"/>
    </source>
</evidence>
<dbReference type="Pfam" id="PF01363">
    <property type="entry name" value="FYVE"/>
    <property type="match status" value="1"/>
</dbReference>
<feature type="domain" description="PH" evidence="11">
    <location>
        <begin position="253"/>
        <end position="353"/>
    </location>
</feature>
<dbReference type="OrthoDB" id="10261837at2759"/>
<proteinExistence type="inferred from homology"/>
<feature type="region of interest" description="Disordered" evidence="9">
    <location>
        <begin position="1"/>
        <end position="23"/>
    </location>
</feature>
<dbReference type="GeneID" id="14867485"/>
<feature type="region of interest" description="Disordered" evidence="9">
    <location>
        <begin position="609"/>
        <end position="648"/>
    </location>
</feature>
<feature type="domain" description="FYVE-type" evidence="12">
    <location>
        <begin position="1457"/>
        <end position="1525"/>
    </location>
</feature>
<dbReference type="InterPro" id="IPR001849">
    <property type="entry name" value="PH_domain"/>
</dbReference>
<dbReference type="GO" id="GO:0016906">
    <property type="term" value="F:sterol 3-beta-glucosyltransferase activity"/>
    <property type="evidence" value="ECO:0007669"/>
    <property type="project" value="UniProtKB-EC"/>
</dbReference>
<dbReference type="InterPro" id="IPR004182">
    <property type="entry name" value="GRAM"/>
</dbReference>
<keyword evidence="7" id="KW-0862">Zinc</keyword>
<dbReference type="InterPro" id="IPR011993">
    <property type="entry name" value="PH-like_dom_sf"/>
</dbReference>
<dbReference type="OMA" id="CFAGPHI"/>
<dbReference type="RefSeq" id="XP_004351937.1">
    <property type="nucleotide sequence ID" value="XM_004351885.1"/>
</dbReference>
<dbReference type="GO" id="GO:0016125">
    <property type="term" value="P:sterol metabolic process"/>
    <property type="evidence" value="ECO:0007669"/>
    <property type="project" value="EnsemblProtists"/>
</dbReference>
<evidence type="ECO:0000259" key="11">
    <source>
        <dbReference type="PROSITE" id="PS50003"/>
    </source>
</evidence>
<dbReference type="InterPro" id="IPR011011">
    <property type="entry name" value="Znf_FYVE_PHD"/>
</dbReference>
<protein>
    <recommendedName>
        <fullName evidence="2">sterol 3beta-glucosyltransferase</fullName>
        <ecNumber evidence="2">2.4.1.173</ecNumber>
    </recommendedName>
</protein>
<keyword evidence="4" id="KW-0808">Transferase</keyword>
<dbReference type="InterPro" id="IPR000306">
    <property type="entry name" value="Znf_FYVE"/>
</dbReference>
<evidence type="ECO:0000313" key="13">
    <source>
        <dbReference type="EMBL" id="EGG15217.1"/>
    </source>
</evidence>
<dbReference type="FunFam" id="3.40.50.2000:FF:000009">
    <property type="entry name" value="Sterol 3-beta-glucosyltransferase UGT80A2"/>
    <property type="match status" value="1"/>
</dbReference>
<evidence type="ECO:0000256" key="8">
    <source>
        <dbReference type="PROSITE-ProRule" id="PRU00091"/>
    </source>
</evidence>
<evidence type="ECO:0000256" key="9">
    <source>
        <dbReference type="SAM" id="MobiDB-lite"/>
    </source>
</evidence>
<reference evidence="14" key="1">
    <citation type="journal article" date="2011" name="Genome Res.">
        <title>Phylogeny-wide analysis of social amoeba genomes highlights ancient origins for complex intercellular communication.</title>
        <authorList>
            <person name="Heidel A.J."/>
            <person name="Lawal H.M."/>
            <person name="Felder M."/>
            <person name="Schilde C."/>
            <person name="Helps N.R."/>
            <person name="Tunggal B."/>
            <person name="Rivero F."/>
            <person name="John U."/>
            <person name="Schleicher M."/>
            <person name="Eichinger L."/>
            <person name="Platzer M."/>
            <person name="Noegel A.A."/>
            <person name="Schaap P."/>
            <person name="Gloeckner G."/>
        </authorList>
    </citation>
    <scope>NUCLEOTIDE SEQUENCE [LARGE SCALE GENOMIC DNA]</scope>
    <source>
        <strain evidence="14">SH3</strain>
    </source>
</reference>
<dbReference type="SMART" id="SM00233">
    <property type="entry name" value="PH"/>
    <property type="match status" value="1"/>
</dbReference>
<dbReference type="Pfam" id="PF00169">
    <property type="entry name" value="PH"/>
    <property type="match status" value="1"/>
</dbReference>
<keyword evidence="5" id="KW-0479">Metal-binding</keyword>
<dbReference type="Pfam" id="PF03033">
    <property type="entry name" value="Glyco_transf_28"/>
    <property type="match status" value="1"/>
</dbReference>
<dbReference type="GO" id="GO:0008270">
    <property type="term" value="F:zinc ion binding"/>
    <property type="evidence" value="ECO:0007669"/>
    <property type="project" value="UniProtKB-KW"/>
</dbReference>
<dbReference type="InterPro" id="IPR004276">
    <property type="entry name" value="GlycoTrans_28_N"/>
</dbReference>
<evidence type="ECO:0000256" key="5">
    <source>
        <dbReference type="ARBA" id="ARBA00022723"/>
    </source>
</evidence>
<keyword evidence="6 8" id="KW-0863">Zinc-finger</keyword>
<evidence type="ECO:0000256" key="2">
    <source>
        <dbReference type="ARBA" id="ARBA00012650"/>
    </source>
</evidence>
<dbReference type="STRING" id="1054147.F4Q948"/>
<dbReference type="SMART" id="SM00568">
    <property type="entry name" value="GRAM"/>
    <property type="match status" value="2"/>
</dbReference>
<dbReference type="Gene3D" id="3.40.50.2000">
    <property type="entry name" value="Glycogen Phosphorylase B"/>
    <property type="match status" value="2"/>
</dbReference>
<keyword evidence="10" id="KW-0472">Membrane</keyword>
<dbReference type="EMBL" id="GL883026">
    <property type="protein sequence ID" value="EGG15217.1"/>
    <property type="molecule type" value="Genomic_DNA"/>
</dbReference>
<dbReference type="PANTHER" id="PTHR48050:SF25">
    <property type="entry name" value="STEROL 3-BETA-GLUCOSYLTRANSFERASE"/>
    <property type="match status" value="1"/>
</dbReference>
<evidence type="ECO:0000256" key="3">
    <source>
        <dbReference type="ARBA" id="ARBA00022676"/>
    </source>
</evidence>
<evidence type="ECO:0000256" key="1">
    <source>
        <dbReference type="ARBA" id="ARBA00006962"/>
    </source>
</evidence>
<organism evidence="13 14">
    <name type="scientific">Cavenderia fasciculata</name>
    <name type="common">Slime mold</name>
    <name type="synonym">Dictyostelium fasciculatum</name>
    <dbReference type="NCBI Taxonomy" id="261658"/>
    <lineage>
        <taxon>Eukaryota</taxon>
        <taxon>Amoebozoa</taxon>
        <taxon>Evosea</taxon>
        <taxon>Eumycetozoa</taxon>
        <taxon>Dictyostelia</taxon>
        <taxon>Acytosteliales</taxon>
        <taxon>Cavenderiaceae</taxon>
        <taxon>Cavenderia</taxon>
    </lineage>
</organism>
<evidence type="ECO:0000256" key="4">
    <source>
        <dbReference type="ARBA" id="ARBA00022679"/>
    </source>
</evidence>
<dbReference type="PANTHER" id="PTHR48050">
    <property type="entry name" value="STEROL 3-BETA-GLUCOSYLTRANSFERASE"/>
    <property type="match status" value="1"/>
</dbReference>
<dbReference type="PROSITE" id="PS50003">
    <property type="entry name" value="PH_DOMAIN"/>
    <property type="match status" value="1"/>
</dbReference>
<evidence type="ECO:0000259" key="12">
    <source>
        <dbReference type="PROSITE" id="PS50178"/>
    </source>
</evidence>
<accession>F4Q948</accession>
<comment type="similarity">
    <text evidence="1">Belongs to the glycosyltransferase 28 family.</text>
</comment>
<feature type="region of interest" description="Disordered" evidence="9">
    <location>
        <begin position="122"/>
        <end position="150"/>
    </location>
</feature>
<dbReference type="SUPFAM" id="SSF57903">
    <property type="entry name" value="FYVE/PHD zinc finger"/>
    <property type="match status" value="1"/>
</dbReference>
<evidence type="ECO:0000256" key="10">
    <source>
        <dbReference type="SAM" id="Phobius"/>
    </source>
</evidence>
<dbReference type="Pfam" id="PF06722">
    <property type="entry name" value="EryCIII-like_C"/>
    <property type="match status" value="1"/>
</dbReference>
<keyword evidence="14" id="KW-1185">Reference proteome</keyword>
<dbReference type="InterPro" id="IPR002213">
    <property type="entry name" value="UDP_glucos_trans"/>
</dbReference>
<dbReference type="InterPro" id="IPR050426">
    <property type="entry name" value="Glycosyltransferase_28"/>
</dbReference>
<evidence type="ECO:0000256" key="6">
    <source>
        <dbReference type="ARBA" id="ARBA00022771"/>
    </source>
</evidence>
<dbReference type="InterPro" id="IPR017455">
    <property type="entry name" value="Znf_FYVE-rel"/>
</dbReference>
<dbReference type="GO" id="GO:0005975">
    <property type="term" value="P:carbohydrate metabolic process"/>
    <property type="evidence" value="ECO:0007669"/>
    <property type="project" value="InterPro"/>
</dbReference>
<dbReference type="SUPFAM" id="SSF53756">
    <property type="entry name" value="UDP-Glycosyltransferase/glycogen phosphorylase"/>
    <property type="match status" value="1"/>
</dbReference>
<feature type="compositionally biased region" description="Low complexity" evidence="9">
    <location>
        <begin position="962"/>
        <end position="979"/>
    </location>
</feature>
<dbReference type="SUPFAM" id="SSF50729">
    <property type="entry name" value="PH domain-like"/>
    <property type="match status" value="1"/>
</dbReference>
<keyword evidence="3" id="KW-0328">Glycosyltransferase</keyword>
<keyword evidence="10" id="KW-0812">Transmembrane</keyword>
<keyword evidence="10" id="KW-1133">Transmembrane helix</keyword>
<feature type="region of interest" description="Disordered" evidence="9">
    <location>
        <begin position="751"/>
        <end position="777"/>
    </location>
</feature>
<dbReference type="CDD" id="cd13215">
    <property type="entry name" value="PH-GRAM1_AGT26"/>
    <property type="match status" value="1"/>
</dbReference>